<evidence type="ECO:0000313" key="2">
    <source>
        <dbReference type="Proteomes" id="UP000187209"/>
    </source>
</evidence>
<dbReference type="EMBL" id="MPUH01000061">
    <property type="protein sequence ID" value="OMJ92442.1"/>
    <property type="molecule type" value="Genomic_DNA"/>
</dbReference>
<keyword evidence="2" id="KW-1185">Reference proteome</keyword>
<accession>A0A1R2CTX1</accession>
<comment type="caution">
    <text evidence="1">The sequence shown here is derived from an EMBL/GenBank/DDBJ whole genome shotgun (WGS) entry which is preliminary data.</text>
</comment>
<sequence>MELKDYPALLSCLSSNKIKVPILQTYSFIENQCKKIFFNDRQNCIECLSTRIGGINSILIKIFKDHKKTTASTYKTKIICYAITNKGRISLSAEKVKQILHGSRKLNQVHLIQKLSHNIQDDTSFFSMELLFDDFRYKSEFSQNVSGSFYAVTNPTLHSQARDIALSLLPVLEKSQKLIIENIIFEFVKDLEDKLWLRFIKIIKFSSGLKPNIAKVESYIIEKTLSEYTNEESKESINKRLSLPIKKTSTKHFLSRANTFSDWEKGNNLKGLEKKSSLIVDTNSLDSIDSGSSEDSIEDQEDSNFLEVLARERVKQKNFDAGKAGKITPDDEMLLMEMKTVRTTIEMARLPMLKNGITTSRKTLPVALPPTGVKLTPILRHSYTKFF</sequence>
<evidence type="ECO:0000313" key="1">
    <source>
        <dbReference type="EMBL" id="OMJ92442.1"/>
    </source>
</evidence>
<protein>
    <submittedName>
        <fullName evidence="1">Uncharacterized protein</fullName>
    </submittedName>
</protein>
<organism evidence="1 2">
    <name type="scientific">Stentor coeruleus</name>
    <dbReference type="NCBI Taxonomy" id="5963"/>
    <lineage>
        <taxon>Eukaryota</taxon>
        <taxon>Sar</taxon>
        <taxon>Alveolata</taxon>
        <taxon>Ciliophora</taxon>
        <taxon>Postciliodesmatophora</taxon>
        <taxon>Heterotrichea</taxon>
        <taxon>Heterotrichida</taxon>
        <taxon>Stentoridae</taxon>
        <taxon>Stentor</taxon>
    </lineage>
</organism>
<proteinExistence type="predicted"/>
<name>A0A1R2CTX1_9CILI</name>
<dbReference type="Proteomes" id="UP000187209">
    <property type="component" value="Unassembled WGS sequence"/>
</dbReference>
<reference evidence="1 2" key="1">
    <citation type="submission" date="2016-11" db="EMBL/GenBank/DDBJ databases">
        <title>The macronuclear genome of Stentor coeruleus: a giant cell with tiny introns.</title>
        <authorList>
            <person name="Slabodnick M."/>
            <person name="Ruby J.G."/>
            <person name="Reiff S.B."/>
            <person name="Swart E.C."/>
            <person name="Gosai S."/>
            <person name="Prabakaran S."/>
            <person name="Witkowska E."/>
            <person name="Larue G.E."/>
            <person name="Fisher S."/>
            <person name="Freeman R.M."/>
            <person name="Gunawardena J."/>
            <person name="Chu W."/>
            <person name="Stover N.A."/>
            <person name="Gregory B.D."/>
            <person name="Nowacki M."/>
            <person name="Derisi J."/>
            <person name="Roy S.W."/>
            <person name="Marshall W.F."/>
            <person name="Sood P."/>
        </authorList>
    </citation>
    <scope>NUCLEOTIDE SEQUENCE [LARGE SCALE GENOMIC DNA]</scope>
    <source>
        <strain evidence="1">WM001</strain>
    </source>
</reference>
<gene>
    <name evidence="1" type="ORF">SteCoe_4779</name>
</gene>
<dbReference type="AlphaFoldDB" id="A0A1R2CTX1"/>